<comment type="subcellular location">
    <subcellularLocation>
        <location evidence="1">Cell membrane</location>
        <topology evidence="1">Peripheral membrane protein</topology>
    </subcellularLocation>
</comment>
<reference evidence="8 9" key="1">
    <citation type="submission" date="2014-08" db="EMBL/GenBank/DDBJ databases">
        <title>Complete genome sequence of Corynebacterium phocae M408/89/1(T)(=DSM 44612(T)), isolated from the common seal (Phoca vitulina).</title>
        <authorList>
            <person name="Ruckert C."/>
            <person name="Albersmeier A."/>
            <person name="Winkler A."/>
            <person name="Kalinowski J."/>
        </authorList>
    </citation>
    <scope>NUCLEOTIDE SEQUENCE [LARGE SCALE GENOMIC DNA]</scope>
    <source>
        <strain evidence="8 9">M408/89/1</strain>
    </source>
</reference>
<protein>
    <submittedName>
        <fullName evidence="8">ABC transporter ATP-binding protein</fullName>
    </submittedName>
</protein>
<evidence type="ECO:0000313" key="8">
    <source>
        <dbReference type="EMBL" id="APT93498.1"/>
    </source>
</evidence>
<gene>
    <name evidence="8" type="ORF">CPHO_12030</name>
</gene>
<dbReference type="Gene3D" id="3.40.50.300">
    <property type="entry name" value="P-loop containing nucleotide triphosphate hydrolases"/>
    <property type="match status" value="1"/>
</dbReference>
<accession>A0A1L7D5S5</accession>
<evidence type="ECO:0000313" key="9">
    <source>
        <dbReference type="Proteomes" id="UP000185491"/>
    </source>
</evidence>
<dbReference type="SUPFAM" id="SSF52540">
    <property type="entry name" value="P-loop containing nucleoside triphosphate hydrolases"/>
    <property type="match status" value="1"/>
</dbReference>
<evidence type="ECO:0000256" key="6">
    <source>
        <dbReference type="ARBA" id="ARBA00023136"/>
    </source>
</evidence>
<evidence type="ECO:0000256" key="4">
    <source>
        <dbReference type="ARBA" id="ARBA00022741"/>
    </source>
</evidence>
<dbReference type="Proteomes" id="UP000185491">
    <property type="component" value="Chromosome"/>
</dbReference>
<dbReference type="EMBL" id="CP009249">
    <property type="protein sequence ID" value="APT93498.1"/>
    <property type="molecule type" value="Genomic_DNA"/>
</dbReference>
<organism evidence="8 9">
    <name type="scientific">Corynebacterium phocae</name>
    <dbReference type="NCBI Taxonomy" id="161895"/>
    <lineage>
        <taxon>Bacteria</taxon>
        <taxon>Bacillati</taxon>
        <taxon>Actinomycetota</taxon>
        <taxon>Actinomycetes</taxon>
        <taxon>Mycobacteriales</taxon>
        <taxon>Corynebacteriaceae</taxon>
        <taxon>Corynebacterium</taxon>
    </lineage>
</organism>
<dbReference type="Pfam" id="PF00005">
    <property type="entry name" value="ABC_tran"/>
    <property type="match status" value="1"/>
</dbReference>
<proteinExistence type="predicted"/>
<name>A0A1L7D5S5_9CORY</name>
<sequence>MLKVTNISKTFFPGTVNERAALRDVSLHLKPGDFVTIIGSNGAGKSTLLNSVAGRLSNDTGTIHIDGKNVSRESEHKRAHMVGRVFQDPMAGTSPALTIEENLSLAYLRSKRRGLKLGLNAKRREVFANQLKKLELGLEDRMTAKVGLLSGGQRQALSLLMAGFTNPAVMLLDEHTAALDPQRAELVTELTGRIVGEGNLTTLMVTHNMAQALALGNRLIMMHEGQIIFEADESTKPKLTVEKLMAEFGKIKGATSDRTLLQ</sequence>
<evidence type="ECO:0000259" key="7">
    <source>
        <dbReference type="PROSITE" id="PS50893"/>
    </source>
</evidence>
<dbReference type="PROSITE" id="PS50893">
    <property type="entry name" value="ABC_TRANSPORTER_2"/>
    <property type="match status" value="1"/>
</dbReference>
<dbReference type="InterPro" id="IPR050166">
    <property type="entry name" value="ABC_transporter_ATP-bind"/>
</dbReference>
<keyword evidence="4" id="KW-0547">Nucleotide-binding</keyword>
<keyword evidence="5 8" id="KW-0067">ATP-binding</keyword>
<dbReference type="GO" id="GO:0005886">
    <property type="term" value="C:plasma membrane"/>
    <property type="evidence" value="ECO:0007669"/>
    <property type="project" value="UniProtKB-SubCell"/>
</dbReference>
<dbReference type="SMART" id="SM00382">
    <property type="entry name" value="AAA"/>
    <property type="match status" value="1"/>
</dbReference>
<dbReference type="GO" id="GO:0016887">
    <property type="term" value="F:ATP hydrolysis activity"/>
    <property type="evidence" value="ECO:0007669"/>
    <property type="project" value="InterPro"/>
</dbReference>
<dbReference type="OrthoDB" id="9776369at2"/>
<dbReference type="InterPro" id="IPR003593">
    <property type="entry name" value="AAA+_ATPase"/>
</dbReference>
<evidence type="ECO:0000256" key="1">
    <source>
        <dbReference type="ARBA" id="ARBA00004202"/>
    </source>
</evidence>
<feature type="domain" description="ABC transporter" evidence="7">
    <location>
        <begin position="2"/>
        <end position="249"/>
    </location>
</feature>
<dbReference type="GO" id="GO:0005524">
    <property type="term" value="F:ATP binding"/>
    <property type="evidence" value="ECO:0007669"/>
    <property type="project" value="UniProtKB-KW"/>
</dbReference>
<dbReference type="PANTHER" id="PTHR42788:SF7">
    <property type="entry name" value="NITRATE ABC TRANSPORTER ATP-BINDING PROTEIN"/>
    <property type="match status" value="1"/>
</dbReference>
<dbReference type="InterPro" id="IPR003439">
    <property type="entry name" value="ABC_transporter-like_ATP-bd"/>
</dbReference>
<dbReference type="STRING" id="161895.CPHO_12030"/>
<dbReference type="RefSeq" id="WP_075736148.1">
    <property type="nucleotide sequence ID" value="NZ_CP009249.1"/>
</dbReference>
<dbReference type="AlphaFoldDB" id="A0A1L7D5S5"/>
<evidence type="ECO:0000256" key="2">
    <source>
        <dbReference type="ARBA" id="ARBA00022448"/>
    </source>
</evidence>
<evidence type="ECO:0000256" key="3">
    <source>
        <dbReference type="ARBA" id="ARBA00022475"/>
    </source>
</evidence>
<keyword evidence="3" id="KW-1003">Cell membrane</keyword>
<keyword evidence="6" id="KW-0472">Membrane</keyword>
<dbReference type="KEGG" id="cpho:CPHO_12030"/>
<keyword evidence="9" id="KW-1185">Reference proteome</keyword>
<keyword evidence="2" id="KW-0813">Transport</keyword>
<evidence type="ECO:0000256" key="5">
    <source>
        <dbReference type="ARBA" id="ARBA00022840"/>
    </source>
</evidence>
<dbReference type="PANTHER" id="PTHR42788">
    <property type="entry name" value="TAURINE IMPORT ATP-BINDING PROTEIN-RELATED"/>
    <property type="match status" value="1"/>
</dbReference>
<dbReference type="InterPro" id="IPR027417">
    <property type="entry name" value="P-loop_NTPase"/>
</dbReference>